<name>A0ABS0I5T7_9BACT</name>
<comment type="caution">
    <text evidence="1">The sequence shown here is derived from an EMBL/GenBank/DDBJ whole genome shotgun (WGS) entry which is preliminary data.</text>
</comment>
<gene>
    <name evidence="1" type="ORF">I2H31_14425</name>
</gene>
<reference evidence="1 2" key="1">
    <citation type="submission" date="2020-11" db="EMBL/GenBank/DDBJ databases">
        <authorList>
            <person name="Kim M.K."/>
        </authorList>
    </citation>
    <scope>NUCLEOTIDE SEQUENCE [LARGE SCALE GENOMIC DNA]</scope>
    <source>
        <strain evidence="1 2">BT662</strain>
    </source>
</reference>
<protein>
    <submittedName>
        <fullName evidence="1">Uncharacterized protein</fullName>
    </submittedName>
</protein>
<sequence>MKIRLADTETEGLLYDLCVKLGFCLPVPLQKRIVNNPPMTVEKFAEAVYRGEGLDPLLNSALYQQVYEMVAKAFERHQEDNQSV</sequence>
<dbReference type="Proteomes" id="UP000618931">
    <property type="component" value="Unassembled WGS sequence"/>
</dbReference>
<proteinExistence type="predicted"/>
<dbReference type="RefSeq" id="WP_196293750.1">
    <property type="nucleotide sequence ID" value="NZ_JADQDM010000007.1"/>
</dbReference>
<accession>A0ABS0I5T7</accession>
<keyword evidence="2" id="KW-1185">Reference proteome</keyword>
<organism evidence="1 2">
    <name type="scientific">Hymenobacter ruricola</name>
    <dbReference type="NCBI Taxonomy" id="2791023"/>
    <lineage>
        <taxon>Bacteria</taxon>
        <taxon>Pseudomonadati</taxon>
        <taxon>Bacteroidota</taxon>
        <taxon>Cytophagia</taxon>
        <taxon>Cytophagales</taxon>
        <taxon>Hymenobacteraceae</taxon>
        <taxon>Hymenobacter</taxon>
    </lineage>
</organism>
<dbReference type="EMBL" id="JADQDM010000007">
    <property type="protein sequence ID" value="MBF9222301.1"/>
    <property type="molecule type" value="Genomic_DNA"/>
</dbReference>
<evidence type="ECO:0000313" key="1">
    <source>
        <dbReference type="EMBL" id="MBF9222301.1"/>
    </source>
</evidence>
<evidence type="ECO:0000313" key="2">
    <source>
        <dbReference type="Proteomes" id="UP000618931"/>
    </source>
</evidence>